<dbReference type="AlphaFoldDB" id="A0A0K2V9H0"/>
<accession>A0A0K2V9H0</accession>
<reference evidence="2" key="1">
    <citation type="submission" date="2014-05" db="EMBL/GenBank/DDBJ databases">
        <authorList>
            <person name="Chronopoulou M."/>
        </authorList>
    </citation>
    <scope>NUCLEOTIDE SEQUENCE</scope>
    <source>
        <tissue evidence="2">Whole organism</tissue>
    </source>
</reference>
<protein>
    <submittedName>
        <fullName evidence="2">Uncharacterized protein</fullName>
    </submittedName>
</protein>
<dbReference type="EMBL" id="HACA01029832">
    <property type="protein sequence ID" value="CDW47193.1"/>
    <property type="molecule type" value="Transcribed_RNA"/>
</dbReference>
<evidence type="ECO:0000313" key="2">
    <source>
        <dbReference type="EMBL" id="CDW47193.1"/>
    </source>
</evidence>
<proteinExistence type="predicted"/>
<organism evidence="2">
    <name type="scientific">Lepeophtheirus salmonis</name>
    <name type="common">Salmon louse</name>
    <name type="synonym">Caligus salmonis</name>
    <dbReference type="NCBI Taxonomy" id="72036"/>
    <lineage>
        <taxon>Eukaryota</taxon>
        <taxon>Metazoa</taxon>
        <taxon>Ecdysozoa</taxon>
        <taxon>Arthropoda</taxon>
        <taxon>Crustacea</taxon>
        <taxon>Multicrustacea</taxon>
        <taxon>Hexanauplia</taxon>
        <taxon>Copepoda</taxon>
        <taxon>Siphonostomatoida</taxon>
        <taxon>Caligidae</taxon>
        <taxon>Lepeophtheirus</taxon>
    </lineage>
</organism>
<sequence length="111" mass="12611">MFRSIPIPISITDQNILESLKGSSYDGKKSPKGSGTLKDQIQNQRQKVRQGRERNILSQSFTLVKSEENIFKAGDQKWRSEIKDLNESFSKLPPIPLKKKVKSSGQSFMVE</sequence>
<name>A0A0K2V9H0_LEPSM</name>
<evidence type="ECO:0000256" key="1">
    <source>
        <dbReference type="SAM" id="MobiDB-lite"/>
    </source>
</evidence>
<feature type="region of interest" description="Disordered" evidence="1">
    <location>
        <begin position="22"/>
        <end position="52"/>
    </location>
</feature>